<dbReference type="OrthoDB" id="5596707at2759"/>
<evidence type="ECO:0000313" key="2">
    <source>
        <dbReference type="Proteomes" id="UP000076738"/>
    </source>
</evidence>
<dbReference type="CDD" id="cd00303">
    <property type="entry name" value="retropepsin_like"/>
    <property type="match status" value="1"/>
</dbReference>
<name>A0A167FMT1_CALVF</name>
<keyword evidence="2" id="KW-1185">Reference proteome</keyword>
<accession>A0A167FMT1</accession>
<dbReference type="SUPFAM" id="SSF50630">
    <property type="entry name" value="Acid proteases"/>
    <property type="match status" value="1"/>
</dbReference>
<dbReference type="Gene3D" id="2.40.70.10">
    <property type="entry name" value="Acid Proteases"/>
    <property type="match status" value="1"/>
</dbReference>
<dbReference type="InterPro" id="IPR021109">
    <property type="entry name" value="Peptidase_aspartic_dom_sf"/>
</dbReference>
<proteinExistence type="predicted"/>
<dbReference type="EMBL" id="KV417373">
    <property type="protein sequence ID" value="KZO89664.1"/>
    <property type="molecule type" value="Genomic_DNA"/>
</dbReference>
<dbReference type="AlphaFoldDB" id="A0A167FMT1"/>
<dbReference type="Proteomes" id="UP000076738">
    <property type="component" value="Unassembled WGS sequence"/>
</dbReference>
<gene>
    <name evidence="1" type="ORF">CALVIDRAFT_491530</name>
</gene>
<evidence type="ECO:0000313" key="1">
    <source>
        <dbReference type="EMBL" id="KZO89664.1"/>
    </source>
</evidence>
<organism evidence="1 2">
    <name type="scientific">Calocera viscosa (strain TUFC12733)</name>
    <dbReference type="NCBI Taxonomy" id="1330018"/>
    <lineage>
        <taxon>Eukaryota</taxon>
        <taxon>Fungi</taxon>
        <taxon>Dikarya</taxon>
        <taxon>Basidiomycota</taxon>
        <taxon>Agaricomycotina</taxon>
        <taxon>Dacrymycetes</taxon>
        <taxon>Dacrymycetales</taxon>
        <taxon>Dacrymycetaceae</taxon>
        <taxon>Calocera</taxon>
    </lineage>
</organism>
<protein>
    <recommendedName>
        <fullName evidence="3">Aspartic peptidase DDI1-type domain-containing protein</fullName>
    </recommendedName>
</protein>
<evidence type="ECO:0008006" key="3">
    <source>
        <dbReference type="Google" id="ProtNLM"/>
    </source>
</evidence>
<dbReference type="STRING" id="1330018.A0A167FMT1"/>
<sequence>MGCIDSGCSMIVMHRDVWKNTNTLLLPQEKTSMQSANGQRSFTLGCVRNMRIAVGSVSGLFQVHISERLPVGLLLGRPFLTLFSCTTRDFDDGYQELALTCPNTAQTVVVTTRPSVSRATGFRESRT</sequence>
<reference evidence="1 2" key="1">
    <citation type="journal article" date="2016" name="Mol. Biol. Evol.">
        <title>Comparative Genomics of Early-Diverging Mushroom-Forming Fungi Provides Insights into the Origins of Lignocellulose Decay Capabilities.</title>
        <authorList>
            <person name="Nagy L.G."/>
            <person name="Riley R."/>
            <person name="Tritt A."/>
            <person name="Adam C."/>
            <person name="Daum C."/>
            <person name="Floudas D."/>
            <person name="Sun H."/>
            <person name="Yadav J.S."/>
            <person name="Pangilinan J."/>
            <person name="Larsson K.H."/>
            <person name="Matsuura K."/>
            <person name="Barry K."/>
            <person name="Labutti K."/>
            <person name="Kuo R."/>
            <person name="Ohm R.A."/>
            <person name="Bhattacharya S.S."/>
            <person name="Shirouzu T."/>
            <person name="Yoshinaga Y."/>
            <person name="Martin F.M."/>
            <person name="Grigoriev I.V."/>
            <person name="Hibbett D.S."/>
        </authorList>
    </citation>
    <scope>NUCLEOTIDE SEQUENCE [LARGE SCALE GENOMIC DNA]</scope>
    <source>
        <strain evidence="1 2">TUFC12733</strain>
    </source>
</reference>